<keyword evidence="4 8" id="KW-0863">Zinc-finger</keyword>
<dbReference type="SMART" id="SM00184">
    <property type="entry name" value="RING"/>
    <property type="match status" value="1"/>
</dbReference>
<evidence type="ECO:0000313" key="11">
    <source>
        <dbReference type="EMBL" id="CAG9327487.1"/>
    </source>
</evidence>
<evidence type="ECO:0000259" key="10">
    <source>
        <dbReference type="PROSITE" id="PS50089"/>
    </source>
</evidence>
<name>A0AAU9JSG8_9CILI</name>
<keyword evidence="5" id="KW-0862">Zinc</keyword>
<dbReference type="InterPro" id="IPR001841">
    <property type="entry name" value="Znf_RING"/>
</dbReference>
<gene>
    <name evidence="11" type="ORF">BSTOLATCC_MIC43522</name>
</gene>
<dbReference type="GO" id="GO:0008270">
    <property type="term" value="F:zinc ion binding"/>
    <property type="evidence" value="ECO:0007669"/>
    <property type="project" value="UniProtKB-KW"/>
</dbReference>
<keyword evidence="6 9" id="KW-1133">Transmembrane helix</keyword>
<dbReference type="Gene3D" id="3.30.40.10">
    <property type="entry name" value="Zinc/RING finger domain, C3HC4 (zinc finger)"/>
    <property type="match status" value="1"/>
</dbReference>
<dbReference type="SUPFAM" id="SSF57850">
    <property type="entry name" value="RING/U-box"/>
    <property type="match status" value="1"/>
</dbReference>
<evidence type="ECO:0000256" key="4">
    <source>
        <dbReference type="ARBA" id="ARBA00022771"/>
    </source>
</evidence>
<evidence type="ECO:0000256" key="1">
    <source>
        <dbReference type="ARBA" id="ARBA00004370"/>
    </source>
</evidence>
<keyword evidence="7 9" id="KW-0472">Membrane</keyword>
<evidence type="ECO:0000256" key="6">
    <source>
        <dbReference type="ARBA" id="ARBA00022989"/>
    </source>
</evidence>
<dbReference type="GO" id="GO:0016020">
    <property type="term" value="C:membrane"/>
    <property type="evidence" value="ECO:0007669"/>
    <property type="project" value="UniProtKB-SubCell"/>
</dbReference>
<reference evidence="11" key="1">
    <citation type="submission" date="2021-09" db="EMBL/GenBank/DDBJ databases">
        <authorList>
            <consortium name="AG Swart"/>
            <person name="Singh M."/>
            <person name="Singh A."/>
            <person name="Seah K."/>
            <person name="Emmerich C."/>
        </authorList>
    </citation>
    <scope>NUCLEOTIDE SEQUENCE</scope>
    <source>
        <strain evidence="11">ATCC30299</strain>
    </source>
</reference>
<feature type="domain" description="RING-type" evidence="10">
    <location>
        <begin position="79"/>
        <end position="120"/>
    </location>
</feature>
<dbReference type="Pfam" id="PF13639">
    <property type="entry name" value="zf-RING_2"/>
    <property type="match status" value="1"/>
</dbReference>
<evidence type="ECO:0000256" key="9">
    <source>
        <dbReference type="SAM" id="Phobius"/>
    </source>
</evidence>
<evidence type="ECO:0000256" key="3">
    <source>
        <dbReference type="ARBA" id="ARBA00022723"/>
    </source>
</evidence>
<evidence type="ECO:0000256" key="5">
    <source>
        <dbReference type="ARBA" id="ARBA00022833"/>
    </source>
</evidence>
<evidence type="ECO:0000256" key="2">
    <source>
        <dbReference type="ARBA" id="ARBA00022692"/>
    </source>
</evidence>
<feature type="transmembrane region" description="Helical" evidence="9">
    <location>
        <begin position="15"/>
        <end position="40"/>
    </location>
</feature>
<dbReference type="PANTHER" id="PTHR46539:SF9">
    <property type="entry name" value="RING-H2 FINGER PROTEIN ATL56"/>
    <property type="match status" value="1"/>
</dbReference>
<keyword evidence="12" id="KW-1185">Reference proteome</keyword>
<keyword evidence="3" id="KW-0479">Metal-binding</keyword>
<keyword evidence="2 9" id="KW-0812">Transmembrane</keyword>
<comment type="subcellular location">
    <subcellularLocation>
        <location evidence="1">Membrane</location>
    </subcellularLocation>
</comment>
<proteinExistence type="predicted"/>
<evidence type="ECO:0000313" key="12">
    <source>
        <dbReference type="Proteomes" id="UP001162131"/>
    </source>
</evidence>
<protein>
    <recommendedName>
        <fullName evidence="10">RING-type domain-containing protein</fullName>
    </recommendedName>
</protein>
<dbReference type="PANTHER" id="PTHR46539">
    <property type="entry name" value="E3 UBIQUITIN-PROTEIN LIGASE ATL42"/>
    <property type="match status" value="1"/>
</dbReference>
<dbReference type="EMBL" id="CAJZBQ010000043">
    <property type="protein sequence ID" value="CAG9327487.1"/>
    <property type="molecule type" value="Genomic_DNA"/>
</dbReference>
<evidence type="ECO:0000256" key="7">
    <source>
        <dbReference type="ARBA" id="ARBA00023136"/>
    </source>
</evidence>
<accession>A0AAU9JSG8</accession>
<dbReference type="AlphaFoldDB" id="A0AAU9JSG8"/>
<dbReference type="InterPro" id="IPR013083">
    <property type="entry name" value="Znf_RING/FYVE/PHD"/>
</dbReference>
<organism evidence="11 12">
    <name type="scientific">Blepharisma stoltei</name>
    <dbReference type="NCBI Taxonomy" id="1481888"/>
    <lineage>
        <taxon>Eukaryota</taxon>
        <taxon>Sar</taxon>
        <taxon>Alveolata</taxon>
        <taxon>Ciliophora</taxon>
        <taxon>Postciliodesmatophora</taxon>
        <taxon>Heterotrichea</taxon>
        <taxon>Heterotrichida</taxon>
        <taxon>Blepharismidae</taxon>
        <taxon>Blepharisma</taxon>
    </lineage>
</organism>
<dbReference type="Proteomes" id="UP001162131">
    <property type="component" value="Unassembled WGS sequence"/>
</dbReference>
<evidence type="ECO:0000256" key="8">
    <source>
        <dbReference type="PROSITE-ProRule" id="PRU00175"/>
    </source>
</evidence>
<sequence>MLVGISRNLELLDSAAGVVGFILVNIEYTKAVCFVAYIAANFKKIRRIYMQNLGLESSRIEAQEKLEPHAKILEKEGSCAICLEPIRVNSVCIILPCDHAYHHICLKNWVVIRCICPMCRTII</sequence>
<dbReference type="PROSITE" id="PS50089">
    <property type="entry name" value="ZF_RING_2"/>
    <property type="match status" value="1"/>
</dbReference>
<comment type="caution">
    <text evidence="11">The sequence shown here is derived from an EMBL/GenBank/DDBJ whole genome shotgun (WGS) entry which is preliminary data.</text>
</comment>